<dbReference type="Proteomes" id="UP000194857">
    <property type="component" value="Unassembled WGS sequence"/>
</dbReference>
<evidence type="ECO:0000313" key="2">
    <source>
        <dbReference type="Proteomes" id="UP000194857"/>
    </source>
</evidence>
<organism evidence="1 2">
    <name type="scientific">Pseudomonas aeruginosa</name>
    <dbReference type="NCBI Taxonomy" id="287"/>
    <lineage>
        <taxon>Bacteria</taxon>
        <taxon>Pseudomonadati</taxon>
        <taxon>Pseudomonadota</taxon>
        <taxon>Gammaproteobacteria</taxon>
        <taxon>Pseudomonadales</taxon>
        <taxon>Pseudomonadaceae</taxon>
        <taxon>Pseudomonas</taxon>
    </lineage>
</organism>
<accession>A0A231ZRA2</accession>
<reference evidence="1 2" key="1">
    <citation type="submission" date="2017-05" db="EMBL/GenBank/DDBJ databases">
        <authorList>
            <person name="Song R."/>
            <person name="Chenine A.L."/>
            <person name="Ruprecht R.M."/>
        </authorList>
    </citation>
    <scope>NUCLEOTIDE SEQUENCE [LARGE SCALE GENOMIC DNA]</scope>
    <source>
        <strain evidence="1 2">S567_C10_BS</strain>
    </source>
</reference>
<comment type="caution">
    <text evidence="1">The sequence shown here is derived from an EMBL/GenBank/DDBJ whole genome shotgun (WGS) entry which is preliminary data.</text>
</comment>
<dbReference type="EMBL" id="NFFZ01000028">
    <property type="protein sequence ID" value="OTI55544.1"/>
    <property type="molecule type" value="Genomic_DNA"/>
</dbReference>
<evidence type="ECO:0000313" key="1">
    <source>
        <dbReference type="EMBL" id="OTI55544.1"/>
    </source>
</evidence>
<protein>
    <submittedName>
        <fullName evidence="1">Transcriptional regulator</fullName>
    </submittedName>
</protein>
<proteinExistence type="predicted"/>
<gene>
    <name evidence="1" type="ORF">CAZ10_33095</name>
</gene>
<name>A0A231ZRA2_PSEAI</name>
<sequence length="49" mass="5425">MGQGAGRRVVLHGGSSRLTKDFQGPSIRSMPRADGIRRMLGTTTRRKDR</sequence>
<dbReference type="AlphaFoldDB" id="A0A231ZRA2"/>